<sequence length="245" mass="27908">MVTSMRALKMRPVKVLYPDSERTFSNIEKNVRSNRHKQSDSCVQNEGVHSSHGVPEMAKHPPRREHTTNLKDQLGGLKFERTVPGDKRLARVVSVARSMTFREHQFKILSVYTLCELPLDKLKRATLVKVTFEEYQYLPDPSWLTFPQVQRGQSVPLSLICDNVREPGHHPATMSCSPRVCHDDKLGMGIIEFIEISDWCPFPPSPAWTTFKTSCQSLTVHVADNCSGYEREIAENMEANQSNKP</sequence>
<reference evidence="2" key="2">
    <citation type="submission" date="2025-09" db="UniProtKB">
        <authorList>
            <consortium name="Ensembl"/>
        </authorList>
    </citation>
    <scope>IDENTIFICATION</scope>
</reference>
<reference evidence="2" key="1">
    <citation type="submission" date="2025-08" db="UniProtKB">
        <authorList>
            <consortium name="Ensembl"/>
        </authorList>
    </citation>
    <scope>IDENTIFICATION</scope>
</reference>
<accession>A0A8C7HMV2</accession>
<evidence type="ECO:0000313" key="2">
    <source>
        <dbReference type="Ensembl" id="ENSOKIP00005057560.1"/>
    </source>
</evidence>
<proteinExistence type="predicted"/>
<dbReference type="Proteomes" id="UP000694557">
    <property type="component" value="Unassembled WGS sequence"/>
</dbReference>
<organism evidence="2 3">
    <name type="scientific">Oncorhynchus kisutch</name>
    <name type="common">Coho salmon</name>
    <name type="synonym">Salmo kisutch</name>
    <dbReference type="NCBI Taxonomy" id="8019"/>
    <lineage>
        <taxon>Eukaryota</taxon>
        <taxon>Metazoa</taxon>
        <taxon>Chordata</taxon>
        <taxon>Craniata</taxon>
        <taxon>Vertebrata</taxon>
        <taxon>Euteleostomi</taxon>
        <taxon>Actinopterygii</taxon>
        <taxon>Neopterygii</taxon>
        <taxon>Teleostei</taxon>
        <taxon>Protacanthopterygii</taxon>
        <taxon>Salmoniformes</taxon>
        <taxon>Salmonidae</taxon>
        <taxon>Salmoninae</taxon>
        <taxon>Oncorhynchus</taxon>
    </lineage>
</organism>
<feature type="region of interest" description="Disordered" evidence="1">
    <location>
        <begin position="32"/>
        <end position="68"/>
    </location>
</feature>
<dbReference type="AlphaFoldDB" id="A0A8C7HMV2"/>
<protein>
    <submittedName>
        <fullName evidence="2">Uncharacterized protein</fullName>
    </submittedName>
</protein>
<keyword evidence="3" id="KW-1185">Reference proteome</keyword>
<dbReference type="GeneTree" id="ENSGT00960000191650"/>
<name>A0A8C7HMV2_ONCKI</name>
<evidence type="ECO:0000313" key="3">
    <source>
        <dbReference type="Proteomes" id="UP000694557"/>
    </source>
</evidence>
<evidence type="ECO:0000256" key="1">
    <source>
        <dbReference type="SAM" id="MobiDB-lite"/>
    </source>
</evidence>
<dbReference type="Ensembl" id="ENSOKIT00005061183.1">
    <property type="protein sequence ID" value="ENSOKIP00005057560.1"/>
    <property type="gene ID" value="ENSOKIG00005024668.1"/>
</dbReference>